<feature type="compositionally biased region" description="Pro residues" evidence="1">
    <location>
        <begin position="53"/>
        <end position="63"/>
    </location>
</feature>
<dbReference type="AlphaFoldDB" id="A0A699YH81"/>
<protein>
    <submittedName>
        <fullName evidence="2">Uncharacterized protein</fullName>
    </submittedName>
</protein>
<gene>
    <name evidence="2" type="ORF">HaLaN_03558</name>
</gene>
<evidence type="ECO:0000313" key="3">
    <source>
        <dbReference type="Proteomes" id="UP000485058"/>
    </source>
</evidence>
<dbReference type="EMBL" id="BLLF01000169">
    <property type="protein sequence ID" value="GFH08575.1"/>
    <property type="molecule type" value="Genomic_DNA"/>
</dbReference>
<keyword evidence="3" id="KW-1185">Reference proteome</keyword>
<evidence type="ECO:0000256" key="1">
    <source>
        <dbReference type="SAM" id="MobiDB-lite"/>
    </source>
</evidence>
<proteinExistence type="predicted"/>
<organism evidence="2 3">
    <name type="scientific">Haematococcus lacustris</name>
    <name type="common">Green alga</name>
    <name type="synonym">Haematococcus pluvialis</name>
    <dbReference type="NCBI Taxonomy" id="44745"/>
    <lineage>
        <taxon>Eukaryota</taxon>
        <taxon>Viridiplantae</taxon>
        <taxon>Chlorophyta</taxon>
        <taxon>core chlorophytes</taxon>
        <taxon>Chlorophyceae</taxon>
        <taxon>CS clade</taxon>
        <taxon>Chlamydomonadales</taxon>
        <taxon>Haematococcaceae</taxon>
        <taxon>Haematococcus</taxon>
    </lineage>
</organism>
<sequence length="133" mass="14394">MAAGTTSFIHVLNNISLQVCGCELELLLGGWSTLPTRSSLQVVWHSERSAPHQQPPAQQPDPGQPASGTLSVHPSQLLHRGSLHRCLQQRTAARITDNAAPSSRGMCCMPHTRRSGHKWLSPCAPGRHPVAPF</sequence>
<dbReference type="Proteomes" id="UP000485058">
    <property type="component" value="Unassembled WGS sequence"/>
</dbReference>
<evidence type="ECO:0000313" key="2">
    <source>
        <dbReference type="EMBL" id="GFH08575.1"/>
    </source>
</evidence>
<accession>A0A699YH81</accession>
<feature type="region of interest" description="Disordered" evidence="1">
    <location>
        <begin position="44"/>
        <end position="74"/>
    </location>
</feature>
<comment type="caution">
    <text evidence="2">The sequence shown here is derived from an EMBL/GenBank/DDBJ whole genome shotgun (WGS) entry which is preliminary data.</text>
</comment>
<reference evidence="2 3" key="1">
    <citation type="submission" date="2020-02" db="EMBL/GenBank/DDBJ databases">
        <title>Draft genome sequence of Haematococcus lacustris strain NIES-144.</title>
        <authorList>
            <person name="Morimoto D."/>
            <person name="Nakagawa S."/>
            <person name="Yoshida T."/>
            <person name="Sawayama S."/>
        </authorList>
    </citation>
    <scope>NUCLEOTIDE SEQUENCE [LARGE SCALE GENOMIC DNA]</scope>
    <source>
        <strain evidence="2 3">NIES-144</strain>
    </source>
</reference>
<name>A0A699YH81_HAELA</name>